<evidence type="ECO:0000256" key="1">
    <source>
        <dbReference type="SAM" id="MobiDB-lite"/>
    </source>
</evidence>
<organism evidence="2 3">
    <name type="scientific">Lineolata rhizophorae</name>
    <dbReference type="NCBI Taxonomy" id="578093"/>
    <lineage>
        <taxon>Eukaryota</taxon>
        <taxon>Fungi</taxon>
        <taxon>Dikarya</taxon>
        <taxon>Ascomycota</taxon>
        <taxon>Pezizomycotina</taxon>
        <taxon>Dothideomycetes</taxon>
        <taxon>Dothideomycetes incertae sedis</taxon>
        <taxon>Lineolatales</taxon>
        <taxon>Lineolataceae</taxon>
        <taxon>Lineolata</taxon>
    </lineage>
</organism>
<feature type="region of interest" description="Disordered" evidence="1">
    <location>
        <begin position="165"/>
        <end position="223"/>
    </location>
</feature>
<keyword evidence="3" id="KW-1185">Reference proteome</keyword>
<feature type="region of interest" description="Disordered" evidence="1">
    <location>
        <begin position="443"/>
        <end position="463"/>
    </location>
</feature>
<feature type="region of interest" description="Disordered" evidence="1">
    <location>
        <begin position="1"/>
        <end position="120"/>
    </location>
</feature>
<accession>A0A6A6P184</accession>
<feature type="compositionally biased region" description="Low complexity" evidence="1">
    <location>
        <begin position="54"/>
        <end position="68"/>
    </location>
</feature>
<dbReference type="Proteomes" id="UP000799766">
    <property type="component" value="Unassembled WGS sequence"/>
</dbReference>
<feature type="compositionally biased region" description="Low complexity" evidence="1">
    <location>
        <begin position="184"/>
        <end position="199"/>
    </location>
</feature>
<feature type="compositionally biased region" description="Low complexity" evidence="1">
    <location>
        <begin position="165"/>
        <end position="174"/>
    </location>
</feature>
<feature type="compositionally biased region" description="Basic residues" evidence="1">
    <location>
        <begin position="451"/>
        <end position="463"/>
    </location>
</feature>
<evidence type="ECO:0000313" key="3">
    <source>
        <dbReference type="Proteomes" id="UP000799766"/>
    </source>
</evidence>
<gene>
    <name evidence="2" type="ORF">BDY21DRAFT_371332</name>
</gene>
<evidence type="ECO:0000313" key="2">
    <source>
        <dbReference type="EMBL" id="KAF2457765.1"/>
    </source>
</evidence>
<sequence length="463" mass="48925">MPQSRGFNGPNPPNGPNVSAADGPAASQLRAAETRPSSRRGASGAWTRLRPPLSSGNSSSSQQQQHNNAGGGGGGSSAHNSSSTSLPYRSAGAFSSSLSSADPLLQYGLPSRGETRLNDKKAQEAFYNKIVERYMKFCGSFSARPEELEREFAAMGRLERGEAELGGAQAGAASKGKKGHEARSTASKAPPSQPSSTTSPKPPPPPISSAARPNPPKAQPSPELPLLLSAMRKLRESILATRRTDLFAQRAYIFIVHAAVLCSAWQSYLPALTYLLHDIHGPSAAAPAGAGGSGGAVAVAEAARAEAEARGHAPLSPPELHEHAAYLILDTACRQARLAAAFALYFRYRPPAPRLLPALRALARGDWVAWWRLRRGVDGYAGRVMAFADEAMGLHALKCLGRGYLGCERRFVEGAVGGVAWGELCEKGGKWNVGWELEGAEEGEEGEQRVVIRRPKVKGGGKG</sequence>
<feature type="compositionally biased region" description="Pro residues" evidence="1">
    <location>
        <begin position="200"/>
        <end position="223"/>
    </location>
</feature>
<dbReference type="PANTHER" id="PTHR39398:SF1">
    <property type="entry name" value="CSN8_PSMD8_EIF3K DOMAIN-CONTAINING PROTEIN"/>
    <property type="match status" value="1"/>
</dbReference>
<dbReference type="EMBL" id="MU001679">
    <property type="protein sequence ID" value="KAF2457765.1"/>
    <property type="molecule type" value="Genomic_DNA"/>
</dbReference>
<protein>
    <submittedName>
        <fullName evidence="2">Uncharacterized protein</fullName>
    </submittedName>
</protein>
<dbReference type="OrthoDB" id="2100128at2759"/>
<proteinExistence type="predicted"/>
<dbReference type="PANTHER" id="PTHR39398">
    <property type="entry name" value="YALI0F14311P"/>
    <property type="match status" value="1"/>
</dbReference>
<name>A0A6A6P184_9PEZI</name>
<dbReference type="AlphaFoldDB" id="A0A6A6P184"/>
<feature type="compositionally biased region" description="Low complexity" evidence="1">
    <location>
        <begin position="90"/>
        <end position="101"/>
    </location>
</feature>
<reference evidence="2" key="1">
    <citation type="journal article" date="2020" name="Stud. Mycol.">
        <title>101 Dothideomycetes genomes: a test case for predicting lifestyles and emergence of pathogens.</title>
        <authorList>
            <person name="Haridas S."/>
            <person name="Albert R."/>
            <person name="Binder M."/>
            <person name="Bloem J."/>
            <person name="Labutti K."/>
            <person name="Salamov A."/>
            <person name="Andreopoulos B."/>
            <person name="Baker S."/>
            <person name="Barry K."/>
            <person name="Bills G."/>
            <person name="Bluhm B."/>
            <person name="Cannon C."/>
            <person name="Castanera R."/>
            <person name="Culley D."/>
            <person name="Daum C."/>
            <person name="Ezra D."/>
            <person name="Gonzalez J."/>
            <person name="Henrissat B."/>
            <person name="Kuo A."/>
            <person name="Liang C."/>
            <person name="Lipzen A."/>
            <person name="Lutzoni F."/>
            <person name="Magnuson J."/>
            <person name="Mondo S."/>
            <person name="Nolan M."/>
            <person name="Ohm R."/>
            <person name="Pangilinan J."/>
            <person name="Park H.-J."/>
            <person name="Ramirez L."/>
            <person name="Alfaro M."/>
            <person name="Sun H."/>
            <person name="Tritt A."/>
            <person name="Yoshinaga Y."/>
            <person name="Zwiers L.-H."/>
            <person name="Turgeon B."/>
            <person name="Goodwin S."/>
            <person name="Spatafora J."/>
            <person name="Crous P."/>
            <person name="Grigoriev I."/>
        </authorList>
    </citation>
    <scope>NUCLEOTIDE SEQUENCE</scope>
    <source>
        <strain evidence="2">ATCC 16933</strain>
    </source>
</reference>